<protein>
    <submittedName>
        <fullName evidence="1">Uncharacterized protein</fullName>
    </submittedName>
</protein>
<organism evidence="1 2">
    <name type="scientific">Antribacter soli</name>
    <dbReference type="NCBI Taxonomy" id="2910976"/>
    <lineage>
        <taxon>Bacteria</taxon>
        <taxon>Bacillati</taxon>
        <taxon>Actinomycetota</taxon>
        <taxon>Actinomycetes</taxon>
        <taxon>Micrococcales</taxon>
        <taxon>Promicromonosporaceae</taxon>
        <taxon>Antribacter</taxon>
    </lineage>
</organism>
<proteinExistence type="predicted"/>
<gene>
    <name evidence="1" type="ORF">L1785_12065</name>
</gene>
<evidence type="ECO:0000313" key="2">
    <source>
        <dbReference type="Proteomes" id="UP001165405"/>
    </source>
</evidence>
<accession>A0AA41QEL3</accession>
<name>A0AA41QEL3_9MICO</name>
<dbReference type="Proteomes" id="UP001165405">
    <property type="component" value="Unassembled WGS sequence"/>
</dbReference>
<dbReference type="RefSeq" id="WP_236089515.1">
    <property type="nucleotide sequence ID" value="NZ_JAKGSG010000034.1"/>
</dbReference>
<evidence type="ECO:0000313" key="1">
    <source>
        <dbReference type="EMBL" id="MCF4121718.1"/>
    </source>
</evidence>
<dbReference type="AlphaFoldDB" id="A0AA41QEL3"/>
<comment type="caution">
    <text evidence="1">The sequence shown here is derived from an EMBL/GenBank/DDBJ whole genome shotgun (WGS) entry which is preliminary data.</text>
</comment>
<reference evidence="1" key="1">
    <citation type="submission" date="2022-01" db="EMBL/GenBank/DDBJ databases">
        <title>Antribacter sp. nov., isolated from Guizhou of China.</title>
        <authorList>
            <person name="Chengliang C."/>
            <person name="Ya Z."/>
        </authorList>
    </citation>
    <scope>NUCLEOTIDE SEQUENCE</scope>
    <source>
        <strain evidence="1">KLBMP 9083</strain>
    </source>
</reference>
<dbReference type="EMBL" id="JAKGSG010000034">
    <property type="protein sequence ID" value="MCF4121718.1"/>
    <property type="molecule type" value="Genomic_DNA"/>
</dbReference>
<keyword evidence="2" id="KW-1185">Reference proteome</keyword>
<sequence length="246" mass="27339">METTPNTALRAWRVSRRLSQDAMARAVQEAGARIGEPNDASKRLIQRWETGATRQCRYAYAKALEAMTGLPIEMLGFSVRVMPDGRGGHDVVREAQPRPVADAHAAPSPYGGIWLSRYQYFSSGREGTFEGRHYVVLLQHDSRLTVRSLPGASSNPDSNLSMDLAIDGNVVTGTWREETSKEGYYRGAVYHGAVQMLIEPTGRRITGKWVGFGRDMDVNTGPWELVFQDASTSQTSIQDYSRPPEE</sequence>